<sequence>MRAVFLLAVVSIIEKRFTYTKTTTTTGPITTREKPSMRRISRIQDLHRIGRWRPEELSDCAAGGGGCLVSESAFAEGAPRSMTTKWRDYRFSVYDHGENVWQAGKIEPKGIQERTLEVEKVSNS</sequence>
<accession>A0A9P4QV70</accession>
<dbReference type="EMBL" id="ML996190">
    <property type="protein sequence ID" value="KAF2731704.1"/>
    <property type="molecule type" value="Genomic_DNA"/>
</dbReference>
<protein>
    <submittedName>
        <fullName evidence="1">Uncharacterized protein</fullName>
    </submittedName>
</protein>
<dbReference type="AlphaFoldDB" id="A0A9P4QV70"/>
<evidence type="ECO:0000313" key="2">
    <source>
        <dbReference type="Proteomes" id="UP000799444"/>
    </source>
</evidence>
<keyword evidence="2" id="KW-1185">Reference proteome</keyword>
<comment type="caution">
    <text evidence="1">The sequence shown here is derived from an EMBL/GenBank/DDBJ whole genome shotgun (WGS) entry which is preliminary data.</text>
</comment>
<evidence type="ECO:0000313" key="1">
    <source>
        <dbReference type="EMBL" id="KAF2731704.1"/>
    </source>
</evidence>
<gene>
    <name evidence="1" type="ORF">EJ04DRAFT_363109</name>
</gene>
<organism evidence="1 2">
    <name type="scientific">Polyplosphaeria fusca</name>
    <dbReference type="NCBI Taxonomy" id="682080"/>
    <lineage>
        <taxon>Eukaryota</taxon>
        <taxon>Fungi</taxon>
        <taxon>Dikarya</taxon>
        <taxon>Ascomycota</taxon>
        <taxon>Pezizomycotina</taxon>
        <taxon>Dothideomycetes</taxon>
        <taxon>Pleosporomycetidae</taxon>
        <taxon>Pleosporales</taxon>
        <taxon>Tetraplosphaeriaceae</taxon>
        <taxon>Polyplosphaeria</taxon>
    </lineage>
</organism>
<name>A0A9P4QV70_9PLEO</name>
<proteinExistence type="predicted"/>
<reference evidence="1" key="1">
    <citation type="journal article" date="2020" name="Stud. Mycol.">
        <title>101 Dothideomycetes genomes: a test case for predicting lifestyles and emergence of pathogens.</title>
        <authorList>
            <person name="Haridas S."/>
            <person name="Albert R."/>
            <person name="Binder M."/>
            <person name="Bloem J."/>
            <person name="Labutti K."/>
            <person name="Salamov A."/>
            <person name="Andreopoulos B."/>
            <person name="Baker S."/>
            <person name="Barry K."/>
            <person name="Bills G."/>
            <person name="Bluhm B."/>
            <person name="Cannon C."/>
            <person name="Castanera R."/>
            <person name="Culley D."/>
            <person name="Daum C."/>
            <person name="Ezra D."/>
            <person name="Gonzalez J."/>
            <person name="Henrissat B."/>
            <person name="Kuo A."/>
            <person name="Liang C."/>
            <person name="Lipzen A."/>
            <person name="Lutzoni F."/>
            <person name="Magnuson J."/>
            <person name="Mondo S."/>
            <person name="Nolan M."/>
            <person name="Ohm R."/>
            <person name="Pangilinan J."/>
            <person name="Park H.-J."/>
            <person name="Ramirez L."/>
            <person name="Alfaro M."/>
            <person name="Sun H."/>
            <person name="Tritt A."/>
            <person name="Yoshinaga Y."/>
            <person name="Zwiers L.-H."/>
            <person name="Turgeon B."/>
            <person name="Goodwin S."/>
            <person name="Spatafora J."/>
            <person name="Crous P."/>
            <person name="Grigoriev I."/>
        </authorList>
    </citation>
    <scope>NUCLEOTIDE SEQUENCE</scope>
    <source>
        <strain evidence="1">CBS 125425</strain>
    </source>
</reference>
<dbReference type="Proteomes" id="UP000799444">
    <property type="component" value="Unassembled WGS sequence"/>
</dbReference>